<dbReference type="Pfam" id="PF07143">
    <property type="entry name" value="CrtC"/>
    <property type="match status" value="1"/>
</dbReference>
<evidence type="ECO:0000259" key="1">
    <source>
        <dbReference type="Pfam" id="PF07143"/>
    </source>
</evidence>
<evidence type="ECO:0000313" key="2">
    <source>
        <dbReference type="EMBL" id="NWF46585.1"/>
    </source>
</evidence>
<comment type="caution">
    <text evidence="2">The sequence shown here is derived from an EMBL/GenBank/DDBJ whole genome shotgun (WGS) entry which is preliminary data.</text>
</comment>
<dbReference type="RefSeq" id="WP_177136490.1">
    <property type="nucleotide sequence ID" value="NZ_VYGV01000014.1"/>
</dbReference>
<dbReference type="PANTHER" id="PTHR38591">
    <property type="entry name" value="HYDROLASE"/>
    <property type="match status" value="1"/>
</dbReference>
<sequence>MHPPTPPGNDAQPTASVSARRRLVLGSAAACALPWRWAQAQQPAPARGPLTPRALAFPRDHGTHNDTRTEWWYLTGHAQDAQGRAFGFQVTFFRSRVDGTQGLTSRLAAKQLVFAHAAITDVSGQRLWHSDRIARWNGEPPATTGRGVYALETDTHVALGDWFIQRRSDGGYTTRVSDDALRIAIDATPTQAILLQGEQGFSRKGPDPAQSSFYVSLPQLDVRGTLGFQGNTFTVTQGKAWLDHEWSEALLHPEAVGWDWIGMNLFDGHCVTAFQLRRKDGSMVWAGGSFRAAGSAQNPTDIYRFRPGEVEWVAQRHWTSPRTRARYPVEWMIRTPADFYTVKAVIDPQELDSRASTGTVYWEGLSDLFDSNGKHVGRGYLEMTGYAQRLVL</sequence>
<keyword evidence="3" id="KW-1185">Reference proteome</keyword>
<dbReference type="Pfam" id="PF17186">
    <property type="entry name" value="Lipocalin_9"/>
    <property type="match status" value="1"/>
</dbReference>
<dbReference type="AlphaFoldDB" id="A0A7Y8GXB7"/>
<dbReference type="Gene3D" id="2.40.370.10">
    <property type="entry name" value="AttH-like domain"/>
    <property type="match status" value="2"/>
</dbReference>
<protein>
    <submittedName>
        <fullName evidence="2">Carotenoid 1,2-hydratase</fullName>
    </submittedName>
</protein>
<dbReference type="SUPFAM" id="SSF159245">
    <property type="entry name" value="AttH-like"/>
    <property type="match status" value="1"/>
</dbReference>
<accession>A0A7Y8GXB7</accession>
<evidence type="ECO:0000313" key="3">
    <source>
        <dbReference type="Proteomes" id="UP000545507"/>
    </source>
</evidence>
<gene>
    <name evidence="2" type="ORF">F3K02_15195</name>
</gene>
<dbReference type="InterPro" id="IPR023374">
    <property type="entry name" value="AttH-like_dom_sf"/>
</dbReference>
<reference evidence="2 3" key="1">
    <citation type="submission" date="2019-09" db="EMBL/GenBank/DDBJ databases">
        <title>Hydrogenophaga aromatica sp. nov., isolated from a para-xylene-degrading enrichment culture.</title>
        <authorList>
            <person name="Tancsics A."/>
            <person name="Banerjee S."/>
        </authorList>
    </citation>
    <scope>NUCLEOTIDE SEQUENCE [LARGE SCALE GENOMIC DNA]</scope>
    <source>
        <strain evidence="2 3">D2P1</strain>
    </source>
</reference>
<proteinExistence type="predicted"/>
<dbReference type="Proteomes" id="UP000545507">
    <property type="component" value="Unassembled WGS sequence"/>
</dbReference>
<dbReference type="PANTHER" id="PTHR38591:SF1">
    <property type="entry name" value="BLL1000 PROTEIN"/>
    <property type="match status" value="1"/>
</dbReference>
<name>A0A7Y8GXB7_9BURK</name>
<dbReference type="InterPro" id="IPR010791">
    <property type="entry name" value="AttH_dom"/>
</dbReference>
<feature type="domain" description="AttH" evidence="1">
    <location>
        <begin position="69"/>
        <end position="248"/>
    </location>
</feature>
<organism evidence="2 3">
    <name type="scientific">Hydrogenophaga aromaticivorans</name>
    <dbReference type="NCBI Taxonomy" id="2610898"/>
    <lineage>
        <taxon>Bacteria</taxon>
        <taxon>Pseudomonadati</taxon>
        <taxon>Pseudomonadota</taxon>
        <taxon>Betaproteobacteria</taxon>
        <taxon>Burkholderiales</taxon>
        <taxon>Comamonadaceae</taxon>
        <taxon>Hydrogenophaga</taxon>
    </lineage>
</organism>
<dbReference type="EMBL" id="VYGV01000014">
    <property type="protein sequence ID" value="NWF46585.1"/>
    <property type="molecule type" value="Genomic_DNA"/>
</dbReference>